<dbReference type="InterPro" id="IPR023267">
    <property type="entry name" value="RCMT"/>
</dbReference>
<evidence type="ECO:0000256" key="5">
    <source>
        <dbReference type="PROSITE-ProRule" id="PRU01023"/>
    </source>
</evidence>
<feature type="domain" description="SAM-dependent MTase RsmB/NOP-type" evidence="6">
    <location>
        <begin position="136"/>
        <end position="403"/>
    </location>
</feature>
<dbReference type="InterPro" id="IPR035926">
    <property type="entry name" value="NusB-like_sf"/>
</dbReference>
<dbReference type="InterPro" id="IPR001678">
    <property type="entry name" value="MeTrfase_RsmB-F_NOP2_dom"/>
</dbReference>
<dbReference type="Proteomes" id="UP000030364">
    <property type="component" value="Unassembled WGS sequence"/>
</dbReference>
<name>A0A0A2XD84_THEFI</name>
<dbReference type="GO" id="GO:0003723">
    <property type="term" value="F:RNA binding"/>
    <property type="evidence" value="ECO:0007669"/>
    <property type="project" value="UniProtKB-UniRule"/>
</dbReference>
<dbReference type="InterPro" id="IPR029063">
    <property type="entry name" value="SAM-dependent_MTases_sf"/>
</dbReference>
<dbReference type="RefSeq" id="WP_038060257.1">
    <property type="nucleotide sequence ID" value="NZ_JPSL02000039.1"/>
</dbReference>
<dbReference type="Pfam" id="PF01029">
    <property type="entry name" value="NusB"/>
    <property type="match status" value="1"/>
</dbReference>
<dbReference type="PROSITE" id="PS51686">
    <property type="entry name" value="SAM_MT_RSMB_NOP"/>
    <property type="match status" value="1"/>
</dbReference>
<accession>A0A0A2XD84</accession>
<feature type="active site" description="Nucleophile" evidence="5">
    <location>
        <position position="345"/>
    </location>
</feature>
<dbReference type="SUPFAM" id="SSF53335">
    <property type="entry name" value="S-adenosyl-L-methionine-dependent methyltransferases"/>
    <property type="match status" value="1"/>
</dbReference>
<comment type="caution">
    <text evidence="7">The sequence shown here is derived from an EMBL/GenBank/DDBJ whole genome shotgun (WGS) entry which is preliminary data.</text>
</comment>
<dbReference type="Gene3D" id="1.10.940.10">
    <property type="entry name" value="NusB-like"/>
    <property type="match status" value="1"/>
</dbReference>
<feature type="binding site" evidence="5">
    <location>
        <position position="251"/>
    </location>
    <ligand>
        <name>S-adenosyl-L-methionine</name>
        <dbReference type="ChEBI" id="CHEBI:59789"/>
    </ligand>
</feature>
<feature type="binding site" evidence="5">
    <location>
        <position position="292"/>
    </location>
    <ligand>
        <name>S-adenosyl-L-methionine</name>
        <dbReference type="ChEBI" id="CHEBI:59789"/>
    </ligand>
</feature>
<keyword evidence="4 5" id="KW-0694">RNA-binding</keyword>
<dbReference type="CDD" id="cd02440">
    <property type="entry name" value="AdoMet_MTases"/>
    <property type="match status" value="1"/>
</dbReference>
<dbReference type="EMBL" id="JPSL02000039">
    <property type="protein sequence ID" value="KGQ23104.1"/>
    <property type="molecule type" value="Genomic_DNA"/>
</dbReference>
<dbReference type="Gene3D" id="3.40.50.150">
    <property type="entry name" value="Vaccinia Virus protein VP39"/>
    <property type="match status" value="1"/>
</dbReference>
<dbReference type="OrthoDB" id="9810297at2"/>
<evidence type="ECO:0000256" key="2">
    <source>
        <dbReference type="ARBA" id="ARBA00022679"/>
    </source>
</evidence>
<keyword evidence="3 5" id="KW-0949">S-adenosyl-L-methionine</keyword>
<sequence>MTARALALDLFLAVEGGRRLQPTLSAFLRRHALSPEDRAFLTHLAYGVFRRLRYLDHLLDPLLPRPERLPSRVRWALRAGAFEFLEGKAGHARVHPWVEEVKKTHPALAGLANAVLRRLALREAPLAVRLSLPDFLLEAWEAFFQEVEFAQAFNEPAPLFVTALGKPDGAKDVKEKGERGLRPGPLPDSFVWEGPAEDFPALGLQPQNPASLFAAQLLGAGPGEEVLDLCGGAGVKAAYLASRGARVRSLDVNARRQRAGERTWRRLGLEVAFETRDLREPIPYRADKVLLDAPCTGTGTFRTHPEARYRLKPEEVRAMAALQTQLLETAAQATRPGGVLVYSVCTLTEEEGEGVVRAFLERHPEFVPEDFACPLPLLRQELGAYVRPEGGLDGFYYARLRRVD</sequence>
<dbReference type="InterPro" id="IPR006027">
    <property type="entry name" value="NusB_RsmB_TIM44"/>
</dbReference>
<reference evidence="7 8" key="1">
    <citation type="journal article" date="2015" name="Genome Announc.">
        <title>Draft Genome Sequence of the Thermophile Thermus filiformis ATCC 43280, Producer of Carotenoid-(Di)glucoside-Branched Fatty Acid (Di)esters and Source of Hyperthermostable Enzymes of Biotechnological Interest.</title>
        <authorList>
            <person name="Mandelli F."/>
            <person name="Oliveira Ramires B."/>
            <person name="Couger M.B."/>
            <person name="Paixao D.A."/>
            <person name="Camilo C.M."/>
            <person name="Polikarpov I."/>
            <person name="Prade R."/>
            <person name="Riano-Pachon D.M."/>
            <person name="Squina F.M."/>
        </authorList>
    </citation>
    <scope>NUCLEOTIDE SEQUENCE [LARGE SCALE GENOMIC DNA]</scope>
    <source>
        <strain evidence="7 8">ATCC 43280</strain>
    </source>
</reference>
<keyword evidence="1 5" id="KW-0489">Methyltransferase</keyword>
<dbReference type="PANTHER" id="PTHR22807:SF53">
    <property type="entry name" value="RIBOSOMAL RNA SMALL SUBUNIT METHYLTRANSFERASE B-RELATED"/>
    <property type="match status" value="1"/>
</dbReference>
<dbReference type="PRINTS" id="PR02008">
    <property type="entry name" value="RCMTFAMILY"/>
</dbReference>
<dbReference type="Pfam" id="PF01189">
    <property type="entry name" value="Methyltr_RsmB-F"/>
    <property type="match status" value="1"/>
</dbReference>
<dbReference type="SUPFAM" id="SSF48013">
    <property type="entry name" value="NusB-like"/>
    <property type="match status" value="1"/>
</dbReference>
<keyword evidence="8" id="KW-1185">Reference proteome</keyword>
<evidence type="ECO:0000256" key="4">
    <source>
        <dbReference type="ARBA" id="ARBA00022884"/>
    </source>
</evidence>
<dbReference type="GO" id="GO:0006355">
    <property type="term" value="P:regulation of DNA-templated transcription"/>
    <property type="evidence" value="ECO:0007669"/>
    <property type="project" value="InterPro"/>
</dbReference>
<dbReference type="GO" id="GO:0001510">
    <property type="term" value="P:RNA methylation"/>
    <property type="evidence" value="ECO:0007669"/>
    <property type="project" value="InterPro"/>
</dbReference>
<evidence type="ECO:0000313" key="7">
    <source>
        <dbReference type="EMBL" id="KGQ23104.1"/>
    </source>
</evidence>
<dbReference type="STRING" id="276.THFILI_07225"/>
<organism evidence="7 8">
    <name type="scientific">Thermus filiformis</name>
    <dbReference type="NCBI Taxonomy" id="276"/>
    <lineage>
        <taxon>Bacteria</taxon>
        <taxon>Thermotogati</taxon>
        <taxon>Deinococcota</taxon>
        <taxon>Deinococci</taxon>
        <taxon>Thermales</taxon>
        <taxon>Thermaceae</taxon>
        <taxon>Thermus</taxon>
    </lineage>
</organism>
<dbReference type="AlphaFoldDB" id="A0A0A2XD84"/>
<gene>
    <name evidence="7" type="ORF">THFILI_07225</name>
</gene>
<proteinExistence type="inferred from homology"/>
<evidence type="ECO:0000259" key="6">
    <source>
        <dbReference type="PROSITE" id="PS51686"/>
    </source>
</evidence>
<dbReference type="InterPro" id="IPR049560">
    <property type="entry name" value="MeTrfase_RsmB-F_NOP2_cat"/>
</dbReference>
<evidence type="ECO:0000313" key="8">
    <source>
        <dbReference type="Proteomes" id="UP000030364"/>
    </source>
</evidence>
<dbReference type="PATRIC" id="fig|276.5.peg.24"/>
<dbReference type="GO" id="GO:0008173">
    <property type="term" value="F:RNA methyltransferase activity"/>
    <property type="evidence" value="ECO:0007669"/>
    <property type="project" value="InterPro"/>
</dbReference>
<dbReference type="PANTHER" id="PTHR22807">
    <property type="entry name" value="NOP2 YEAST -RELATED NOL1/NOP2/FMU SUN DOMAIN-CONTAINING"/>
    <property type="match status" value="1"/>
</dbReference>
<keyword evidence="2 5" id="KW-0808">Transferase</keyword>
<evidence type="ECO:0000256" key="1">
    <source>
        <dbReference type="ARBA" id="ARBA00022603"/>
    </source>
</evidence>
<evidence type="ECO:0000256" key="3">
    <source>
        <dbReference type="ARBA" id="ARBA00022691"/>
    </source>
</evidence>
<protein>
    <submittedName>
        <fullName evidence="7">MFS transporter</fullName>
    </submittedName>
</protein>
<comment type="similarity">
    <text evidence="5">Belongs to the class I-like SAM-binding methyltransferase superfamily. RsmB/NOP family.</text>
</comment>
<comment type="caution">
    <text evidence="5">Lacks conserved residue(s) required for the propagation of feature annotation.</text>
</comment>